<dbReference type="RefSeq" id="WP_068264253.1">
    <property type="nucleotide sequence ID" value="NZ_LWSK01000057.1"/>
</dbReference>
<dbReference type="InterPro" id="IPR036165">
    <property type="entry name" value="YefM-like_sf"/>
</dbReference>
<proteinExistence type="inferred from homology"/>
<protein>
    <recommendedName>
        <fullName evidence="4">Antitoxin</fullName>
    </recommendedName>
</protein>
<dbReference type="EMBL" id="VRLW01000001">
    <property type="protein sequence ID" value="KAA1258037.1"/>
    <property type="molecule type" value="Genomic_DNA"/>
</dbReference>
<dbReference type="AlphaFoldDB" id="A0A5B1CA88"/>
<evidence type="ECO:0008006" key="4">
    <source>
        <dbReference type="Google" id="ProtNLM"/>
    </source>
</evidence>
<evidence type="ECO:0000313" key="2">
    <source>
        <dbReference type="EMBL" id="KAA1258037.1"/>
    </source>
</evidence>
<keyword evidence="3" id="KW-1185">Reference proteome</keyword>
<evidence type="ECO:0000313" key="3">
    <source>
        <dbReference type="Proteomes" id="UP000322699"/>
    </source>
</evidence>
<evidence type="ECO:0000256" key="1">
    <source>
        <dbReference type="ARBA" id="ARBA00009981"/>
    </source>
</evidence>
<accession>A0A5B1CA88</accession>
<sequence length="85" mass="9175">MNADLADVSRDLDSMVKRASEGEEIVILVNGQPMARLVGALVPDKSRVDRATWAAELETNANAAICSKAVATPQAFWDASRADRF</sequence>
<dbReference type="Proteomes" id="UP000322699">
    <property type="component" value="Unassembled WGS sequence"/>
</dbReference>
<dbReference type="SUPFAM" id="SSF143120">
    <property type="entry name" value="YefM-like"/>
    <property type="match status" value="1"/>
</dbReference>
<reference evidence="2 3" key="1">
    <citation type="submission" date="2019-08" db="EMBL/GenBank/DDBJ databases">
        <title>Deep-cultivation of Planctomycetes and their phenomic and genomic characterization uncovers novel biology.</title>
        <authorList>
            <person name="Wiegand S."/>
            <person name="Jogler M."/>
            <person name="Boedeker C."/>
            <person name="Pinto D."/>
            <person name="Vollmers J."/>
            <person name="Rivas-Marin E."/>
            <person name="Kohn T."/>
            <person name="Peeters S.H."/>
            <person name="Heuer A."/>
            <person name="Rast P."/>
            <person name="Oberbeckmann S."/>
            <person name="Bunk B."/>
            <person name="Jeske O."/>
            <person name="Meyerdierks A."/>
            <person name="Storesund J.E."/>
            <person name="Kallscheuer N."/>
            <person name="Luecker S."/>
            <person name="Lage O.M."/>
            <person name="Pohl T."/>
            <person name="Merkel B.J."/>
            <person name="Hornburger P."/>
            <person name="Mueller R.-W."/>
            <person name="Bruemmer F."/>
            <person name="Labrenz M."/>
            <person name="Spormann A.M."/>
            <person name="Op Den Camp H."/>
            <person name="Overmann J."/>
            <person name="Amann R."/>
            <person name="Jetten M.S.M."/>
            <person name="Mascher T."/>
            <person name="Medema M.H."/>
            <person name="Devos D.P."/>
            <person name="Kaster A.-K."/>
            <person name="Ovreas L."/>
            <person name="Rohde M."/>
            <person name="Galperin M.Y."/>
            <person name="Jogler C."/>
        </authorList>
    </citation>
    <scope>NUCLEOTIDE SEQUENCE [LARGE SCALE GENOMIC DNA]</scope>
    <source>
        <strain evidence="2 3">LF1</strain>
    </source>
</reference>
<gene>
    <name evidence="2" type="ORF">LF1_05520</name>
</gene>
<organism evidence="2 3">
    <name type="scientific">Rubripirellula obstinata</name>
    <dbReference type="NCBI Taxonomy" id="406547"/>
    <lineage>
        <taxon>Bacteria</taxon>
        <taxon>Pseudomonadati</taxon>
        <taxon>Planctomycetota</taxon>
        <taxon>Planctomycetia</taxon>
        <taxon>Pirellulales</taxon>
        <taxon>Pirellulaceae</taxon>
        <taxon>Rubripirellula</taxon>
    </lineage>
</organism>
<name>A0A5B1CA88_9BACT</name>
<dbReference type="OrthoDB" id="9800503at2"/>
<comment type="caution">
    <text evidence="2">The sequence shown here is derived from an EMBL/GenBank/DDBJ whole genome shotgun (WGS) entry which is preliminary data.</text>
</comment>
<comment type="similarity">
    <text evidence="1">Belongs to the phD/YefM antitoxin family.</text>
</comment>